<dbReference type="EMBL" id="VMNW02000012">
    <property type="protein sequence ID" value="KAA9162681.1"/>
    <property type="molecule type" value="Genomic_DNA"/>
</dbReference>
<reference evidence="4" key="1">
    <citation type="submission" date="2019-09" db="EMBL/GenBank/DDBJ databases">
        <authorList>
            <person name="Teo W.F.A."/>
            <person name="Duangmal K."/>
        </authorList>
    </citation>
    <scope>NUCLEOTIDE SEQUENCE [LARGE SCALE GENOMIC DNA]</scope>
    <source>
        <strain evidence="4">K81G1</strain>
    </source>
</reference>
<evidence type="ECO:0000256" key="1">
    <source>
        <dbReference type="ARBA" id="ARBA00009199"/>
    </source>
</evidence>
<dbReference type="GO" id="GO:0003824">
    <property type="term" value="F:catalytic activity"/>
    <property type="evidence" value="ECO:0007669"/>
    <property type="project" value="InterPro"/>
</dbReference>
<dbReference type="PANTHER" id="PTHR11895:SF7">
    <property type="entry name" value="GLUTAMYL-TRNA(GLN) AMIDOTRANSFERASE SUBUNIT A, MITOCHONDRIAL"/>
    <property type="match status" value="1"/>
</dbReference>
<evidence type="ECO:0000256" key="2">
    <source>
        <dbReference type="SAM" id="MobiDB-lite"/>
    </source>
</evidence>
<dbReference type="InterPro" id="IPR000120">
    <property type="entry name" value="Amidase"/>
</dbReference>
<proteinExistence type="inferred from homology"/>
<keyword evidence="5" id="KW-1185">Reference proteome</keyword>
<evidence type="ECO:0000313" key="5">
    <source>
        <dbReference type="Proteomes" id="UP000319769"/>
    </source>
</evidence>
<dbReference type="Gene3D" id="3.90.1300.10">
    <property type="entry name" value="Amidase signature (AS) domain"/>
    <property type="match status" value="1"/>
</dbReference>
<feature type="domain" description="Amidase" evidence="3">
    <location>
        <begin position="52"/>
        <end position="465"/>
    </location>
</feature>
<dbReference type="AlphaFoldDB" id="A0A5N0VCQ2"/>
<gene>
    <name evidence="4" type="ORF">FPZ12_011550</name>
</gene>
<dbReference type="PANTHER" id="PTHR11895">
    <property type="entry name" value="TRANSAMIDASE"/>
    <property type="match status" value="1"/>
</dbReference>
<comment type="caution">
    <text evidence="4">The sequence shown here is derived from an EMBL/GenBank/DDBJ whole genome shotgun (WGS) entry which is preliminary data.</text>
</comment>
<evidence type="ECO:0000313" key="4">
    <source>
        <dbReference type="EMBL" id="KAA9162681.1"/>
    </source>
</evidence>
<dbReference type="InterPro" id="IPR036928">
    <property type="entry name" value="AS_sf"/>
</dbReference>
<feature type="compositionally biased region" description="Polar residues" evidence="2">
    <location>
        <begin position="117"/>
        <end position="127"/>
    </location>
</feature>
<dbReference type="InterPro" id="IPR023631">
    <property type="entry name" value="Amidase_dom"/>
</dbReference>
<evidence type="ECO:0000259" key="3">
    <source>
        <dbReference type="Pfam" id="PF01425"/>
    </source>
</evidence>
<accession>A0A5N0VCQ2</accession>
<sequence>MGRTVRRRLGEARGVAMTRFATLDLDQYRAAGGLELGRRVASGELSPVQLAECALHLASEAEPRINAYAALLTERALRDAAEREAEARAGQVRGPLHGVPIAIKDNMPYQGEPTWKGSRTTTDTPAGTSAPMVSRLLGAGAVVIGRTTTPEFGWKGTGSSPRTGITRNPWNPAWNPGGSSAGSGATVASGAVPIATGTDAGGSVRIPAAFCGVVGMKPTLGAIPVWPGTVNESLSHAGPITRSVEDAAAVFDLVRGPDPRDPQSYWSRPPASVPDRPRVGLVRAPFGIEPSGAVESVFADALALLAPVTDLHETKLPAPLPREVFEALWVTGRGLGFRHLVAEHADIMDPGLARLATLAEEYSLADYYDALARRREFNAAMSRVFTDFDLLLMPTMPITAFAAEAEVPPGGEAGAPLPWITWTPYTYPFNISGQPAISVPCGLGAGKAPAGLQIVGPWAGDDAVLAFAARCERALAAGNEATVAPRW</sequence>
<organism evidence="4 5">
    <name type="scientific">Amycolatopsis acidicola</name>
    <dbReference type="NCBI Taxonomy" id="2596893"/>
    <lineage>
        <taxon>Bacteria</taxon>
        <taxon>Bacillati</taxon>
        <taxon>Actinomycetota</taxon>
        <taxon>Actinomycetes</taxon>
        <taxon>Pseudonocardiales</taxon>
        <taxon>Pseudonocardiaceae</taxon>
        <taxon>Amycolatopsis</taxon>
    </lineage>
</organism>
<dbReference type="Proteomes" id="UP000319769">
    <property type="component" value="Unassembled WGS sequence"/>
</dbReference>
<dbReference type="Pfam" id="PF01425">
    <property type="entry name" value="Amidase"/>
    <property type="match status" value="1"/>
</dbReference>
<dbReference type="OrthoDB" id="182039at2"/>
<feature type="region of interest" description="Disordered" evidence="2">
    <location>
        <begin position="99"/>
        <end position="131"/>
    </location>
</feature>
<dbReference type="SUPFAM" id="SSF75304">
    <property type="entry name" value="Amidase signature (AS) enzymes"/>
    <property type="match status" value="1"/>
</dbReference>
<protein>
    <submittedName>
        <fullName evidence="4">Amidase</fullName>
    </submittedName>
</protein>
<comment type="similarity">
    <text evidence="1">Belongs to the amidase family.</text>
</comment>
<name>A0A5N0VCQ2_9PSEU</name>